<dbReference type="AlphaFoldDB" id="A0A085WR88"/>
<sequence>MLWALLLPAAAGAEPPWNFGAFMDPVRMPATSAETCEPCHTEQYAAWSQSRHRHSMGNAIFLDGFAAEPHARCVYCHAPLESQAKAVLRWRPKVVRERSLASVPEASLAHEGITCVTCHVRDGVVMSPNAGASSDAHPVRFEPKLREASFCSNCHEFMGHDLVNGKTVLTDEKMQTTWSEWLAWRAQGGEGSCQDCHMPGKSHAFRGAYDRDYLRGALSLSVERVQGKLVAVVASRGVGHAFPTGDVFRHLMLWADDTLVARFGQTFKLQTTASGELGLRRTGNTSLQPFEPARVALPAGTRRVRVTYHFADDRHEQRGTVPLDDLIVELAALDVPAAPEMQ</sequence>
<evidence type="ECO:0000313" key="1">
    <source>
        <dbReference type="EMBL" id="KFE70201.1"/>
    </source>
</evidence>
<dbReference type="EMBL" id="JMCB01000003">
    <property type="protein sequence ID" value="KFE70201.1"/>
    <property type="molecule type" value="Genomic_DNA"/>
</dbReference>
<dbReference type="RefSeq" id="WP_157231878.1">
    <property type="nucleotide sequence ID" value="NZ_JMCB01000003.1"/>
</dbReference>
<dbReference type="Gene3D" id="1.10.1130.10">
    <property type="entry name" value="Flavocytochrome C3, Chain A"/>
    <property type="match status" value="1"/>
</dbReference>
<gene>
    <name evidence="1" type="ORF">DB31_5243</name>
</gene>
<dbReference type="SUPFAM" id="SSF48695">
    <property type="entry name" value="Multiheme cytochromes"/>
    <property type="match status" value="1"/>
</dbReference>
<reference evidence="1 2" key="1">
    <citation type="submission" date="2014-04" db="EMBL/GenBank/DDBJ databases">
        <title>Genome assembly of Hyalangium minutum DSM 14724.</title>
        <authorList>
            <person name="Sharma G."/>
            <person name="Subramanian S."/>
        </authorList>
    </citation>
    <scope>NUCLEOTIDE SEQUENCE [LARGE SCALE GENOMIC DNA]</scope>
    <source>
        <strain evidence="1 2">DSM 14724</strain>
    </source>
</reference>
<organism evidence="1 2">
    <name type="scientific">Hyalangium minutum</name>
    <dbReference type="NCBI Taxonomy" id="394096"/>
    <lineage>
        <taxon>Bacteria</taxon>
        <taxon>Pseudomonadati</taxon>
        <taxon>Myxococcota</taxon>
        <taxon>Myxococcia</taxon>
        <taxon>Myxococcales</taxon>
        <taxon>Cystobacterineae</taxon>
        <taxon>Archangiaceae</taxon>
        <taxon>Hyalangium</taxon>
    </lineage>
</organism>
<dbReference type="STRING" id="394096.DB31_5243"/>
<dbReference type="InterPro" id="IPR036280">
    <property type="entry name" value="Multihaem_cyt_sf"/>
</dbReference>
<keyword evidence="2" id="KW-1185">Reference proteome</keyword>
<accession>A0A085WR88</accession>
<protein>
    <submittedName>
        <fullName evidence="1">Uncharacterized protein</fullName>
    </submittedName>
</protein>
<evidence type="ECO:0000313" key="2">
    <source>
        <dbReference type="Proteomes" id="UP000028725"/>
    </source>
</evidence>
<proteinExistence type="predicted"/>
<name>A0A085WR88_9BACT</name>
<dbReference type="Proteomes" id="UP000028725">
    <property type="component" value="Unassembled WGS sequence"/>
</dbReference>
<dbReference type="OrthoDB" id="9814800at2"/>
<comment type="caution">
    <text evidence="1">The sequence shown here is derived from an EMBL/GenBank/DDBJ whole genome shotgun (WGS) entry which is preliminary data.</text>
</comment>